<keyword evidence="2" id="KW-1185">Reference proteome</keyword>
<dbReference type="Proteomes" id="UP000789831">
    <property type="component" value="Unassembled WGS sequence"/>
</dbReference>
<evidence type="ECO:0000313" key="1">
    <source>
        <dbReference type="EMBL" id="CAG8564318.1"/>
    </source>
</evidence>
<dbReference type="OrthoDB" id="2443439at2759"/>
<dbReference type="EMBL" id="CAJVPL010001312">
    <property type="protein sequence ID" value="CAG8564318.1"/>
    <property type="molecule type" value="Genomic_DNA"/>
</dbReference>
<name>A0A9N9BFU9_9GLOM</name>
<evidence type="ECO:0000313" key="2">
    <source>
        <dbReference type="Proteomes" id="UP000789831"/>
    </source>
</evidence>
<organism evidence="1 2">
    <name type="scientific">Ambispora gerdemannii</name>
    <dbReference type="NCBI Taxonomy" id="144530"/>
    <lineage>
        <taxon>Eukaryota</taxon>
        <taxon>Fungi</taxon>
        <taxon>Fungi incertae sedis</taxon>
        <taxon>Mucoromycota</taxon>
        <taxon>Glomeromycotina</taxon>
        <taxon>Glomeromycetes</taxon>
        <taxon>Archaeosporales</taxon>
        <taxon>Ambisporaceae</taxon>
        <taxon>Ambispora</taxon>
    </lineage>
</organism>
<sequence length="268" mass="30075">MPEIGIHSNDLLQSNGYNFEFEDKNVIPISEEVAISPEINFDNTPTEFILPLIESQSEEEKVIIPNPMPEHNSIQGQDIIDDDTAETLDFVETINTTIETTQLEPSPIDQVQSNITSEIKIPYNQKVEQGLMGELSGYSKENIAIQDVDIQIPNLPLETILIGSDEVTDEIIANISTKSISIDSEKLPNTEVSISQINTSNKSRPSISVLPDDPKEKQKHVIKMALERFPVLSLKYKHFHLNDILLLINLSERHKPPRALAILQASFK</sequence>
<reference evidence="1" key="1">
    <citation type="submission" date="2021-06" db="EMBL/GenBank/DDBJ databases">
        <authorList>
            <person name="Kallberg Y."/>
            <person name="Tangrot J."/>
            <person name="Rosling A."/>
        </authorList>
    </citation>
    <scope>NUCLEOTIDE SEQUENCE</scope>
    <source>
        <strain evidence="1">MT106</strain>
    </source>
</reference>
<dbReference type="AlphaFoldDB" id="A0A9N9BFU9"/>
<comment type="caution">
    <text evidence="1">The sequence shown here is derived from an EMBL/GenBank/DDBJ whole genome shotgun (WGS) entry which is preliminary data.</text>
</comment>
<feature type="non-terminal residue" evidence="1">
    <location>
        <position position="1"/>
    </location>
</feature>
<accession>A0A9N9BFU9</accession>
<gene>
    <name evidence="1" type="ORF">AGERDE_LOCUS7308</name>
</gene>
<protein>
    <submittedName>
        <fullName evidence="1">5722_t:CDS:1</fullName>
    </submittedName>
</protein>
<proteinExistence type="predicted"/>